<proteinExistence type="predicted"/>
<accession>A0AAV5NPC0</accession>
<dbReference type="AlphaFoldDB" id="A0AAV5NPC0"/>
<dbReference type="Proteomes" id="UP001156690">
    <property type="component" value="Unassembled WGS sequence"/>
</dbReference>
<dbReference type="RefSeq" id="WP_101114334.1">
    <property type="nucleotide sequence ID" value="NZ_AP025145.1"/>
</dbReference>
<sequence>MSNNSWNDFGVLKSVSKDEKFVWVSNEEGCQLKMSIVSYKESAERVYSKAQELVGKSVRVRSSQDISDLRDLVWFNSIDNGSYLSSTH</sequence>
<protein>
    <submittedName>
        <fullName evidence="1">Uncharacterized protein</fullName>
    </submittedName>
</protein>
<gene>
    <name evidence="1" type="ORF">GCM10007932_17180</name>
</gene>
<evidence type="ECO:0000313" key="1">
    <source>
        <dbReference type="EMBL" id="GLQ72358.1"/>
    </source>
</evidence>
<dbReference type="EMBL" id="BSNX01000013">
    <property type="protein sequence ID" value="GLQ72358.1"/>
    <property type="molecule type" value="Genomic_DNA"/>
</dbReference>
<keyword evidence="2" id="KW-1185">Reference proteome</keyword>
<comment type="caution">
    <text evidence="1">The sequence shown here is derived from an EMBL/GenBank/DDBJ whole genome shotgun (WGS) entry which is preliminary data.</text>
</comment>
<name>A0AAV5NPC0_9VIBR</name>
<organism evidence="1 2">
    <name type="scientific">Vibrio penaeicida</name>
    <dbReference type="NCBI Taxonomy" id="104609"/>
    <lineage>
        <taxon>Bacteria</taxon>
        <taxon>Pseudomonadati</taxon>
        <taxon>Pseudomonadota</taxon>
        <taxon>Gammaproteobacteria</taxon>
        <taxon>Vibrionales</taxon>
        <taxon>Vibrionaceae</taxon>
        <taxon>Vibrio</taxon>
    </lineage>
</organism>
<evidence type="ECO:0000313" key="2">
    <source>
        <dbReference type="Proteomes" id="UP001156690"/>
    </source>
</evidence>
<reference evidence="2" key="1">
    <citation type="journal article" date="2019" name="Int. J. Syst. Evol. Microbiol.">
        <title>The Global Catalogue of Microorganisms (GCM) 10K type strain sequencing project: providing services to taxonomists for standard genome sequencing and annotation.</title>
        <authorList>
            <consortium name="The Broad Institute Genomics Platform"/>
            <consortium name="The Broad Institute Genome Sequencing Center for Infectious Disease"/>
            <person name="Wu L."/>
            <person name="Ma J."/>
        </authorList>
    </citation>
    <scope>NUCLEOTIDE SEQUENCE [LARGE SCALE GENOMIC DNA]</scope>
    <source>
        <strain evidence="2">NBRC 15640</strain>
    </source>
</reference>